<dbReference type="STRING" id="349521.HCH_00416"/>
<comment type="similarity">
    <text evidence="8 9">Belongs to the TRAP transporter small permease family.</text>
</comment>
<dbReference type="PANTHER" id="PTHR35011:SF4">
    <property type="entry name" value="SLL1102 PROTEIN"/>
    <property type="match status" value="1"/>
</dbReference>
<evidence type="ECO:0000256" key="6">
    <source>
        <dbReference type="ARBA" id="ARBA00022989"/>
    </source>
</evidence>
<name>Q2SPU8_HAHCH</name>
<dbReference type="EMBL" id="CP000155">
    <property type="protein sequence ID" value="ABC27326.1"/>
    <property type="molecule type" value="Genomic_DNA"/>
</dbReference>
<evidence type="ECO:0000256" key="1">
    <source>
        <dbReference type="ARBA" id="ARBA00004429"/>
    </source>
</evidence>
<feature type="transmembrane region" description="Helical" evidence="9">
    <location>
        <begin position="137"/>
        <end position="158"/>
    </location>
</feature>
<evidence type="ECO:0000256" key="8">
    <source>
        <dbReference type="ARBA" id="ARBA00038436"/>
    </source>
</evidence>
<keyword evidence="4 9" id="KW-0997">Cell inner membrane</keyword>
<comment type="subunit">
    <text evidence="9">The complex comprises the extracytoplasmic solute receptor protein and the two transmembrane proteins.</text>
</comment>
<dbReference type="OrthoDB" id="9795655at2"/>
<dbReference type="PANTHER" id="PTHR35011">
    <property type="entry name" value="2,3-DIKETO-L-GULONATE TRAP TRANSPORTER SMALL PERMEASE PROTEIN YIAM"/>
    <property type="match status" value="1"/>
</dbReference>
<dbReference type="InterPro" id="IPR007387">
    <property type="entry name" value="TRAP_DctQ"/>
</dbReference>
<dbReference type="Pfam" id="PF04290">
    <property type="entry name" value="DctQ"/>
    <property type="match status" value="1"/>
</dbReference>
<organism evidence="11 12">
    <name type="scientific">Hahella chejuensis (strain KCTC 2396)</name>
    <dbReference type="NCBI Taxonomy" id="349521"/>
    <lineage>
        <taxon>Bacteria</taxon>
        <taxon>Pseudomonadati</taxon>
        <taxon>Pseudomonadota</taxon>
        <taxon>Gammaproteobacteria</taxon>
        <taxon>Oceanospirillales</taxon>
        <taxon>Hahellaceae</taxon>
        <taxon>Hahella</taxon>
    </lineage>
</organism>
<dbReference type="GO" id="GO:0022857">
    <property type="term" value="F:transmembrane transporter activity"/>
    <property type="evidence" value="ECO:0007669"/>
    <property type="project" value="UniProtKB-UniRule"/>
</dbReference>
<dbReference type="Proteomes" id="UP000000238">
    <property type="component" value="Chromosome"/>
</dbReference>
<evidence type="ECO:0000256" key="9">
    <source>
        <dbReference type="RuleBase" id="RU369079"/>
    </source>
</evidence>
<dbReference type="KEGG" id="hch:HCH_00416"/>
<evidence type="ECO:0000256" key="5">
    <source>
        <dbReference type="ARBA" id="ARBA00022692"/>
    </source>
</evidence>
<sequence>MQWIKFFDRLFERASHICGLIAAGCFLLMLVNVFYDVVMRYLFNQVSIGMQELEWHLFAAVFLLGVPYALRTDGHVRVDVLYEGWSDRLKAIVNMVGAIAFVTPFSLLVMYFGFGFTVDAFNLMEGSGDPGGLPYRWIIKSLIPLSSLLILLSGLGMITQALRVLLLGEKYAESHAKEGLA</sequence>
<feature type="transmembrane region" description="Helical" evidence="9">
    <location>
        <begin position="55"/>
        <end position="70"/>
    </location>
</feature>
<feature type="transmembrane region" description="Helical" evidence="9">
    <location>
        <begin position="91"/>
        <end position="117"/>
    </location>
</feature>
<dbReference type="InterPro" id="IPR055348">
    <property type="entry name" value="DctQ"/>
</dbReference>
<evidence type="ECO:0000256" key="3">
    <source>
        <dbReference type="ARBA" id="ARBA00022475"/>
    </source>
</evidence>
<dbReference type="PROSITE" id="PS51257">
    <property type="entry name" value="PROKAR_LIPOPROTEIN"/>
    <property type="match status" value="1"/>
</dbReference>
<dbReference type="HOGENOM" id="CLU_086356_2_2_6"/>
<evidence type="ECO:0000256" key="4">
    <source>
        <dbReference type="ARBA" id="ARBA00022519"/>
    </source>
</evidence>
<keyword evidence="2 9" id="KW-0813">Transport</keyword>
<keyword evidence="3" id="KW-1003">Cell membrane</keyword>
<dbReference type="AlphaFoldDB" id="Q2SPU8"/>
<feature type="transmembrane region" description="Helical" evidence="9">
    <location>
        <begin position="14"/>
        <end position="35"/>
    </location>
</feature>
<comment type="subcellular location">
    <subcellularLocation>
        <location evidence="1 9">Cell inner membrane</location>
        <topology evidence="1 9">Multi-pass membrane protein</topology>
    </subcellularLocation>
</comment>
<evidence type="ECO:0000259" key="10">
    <source>
        <dbReference type="Pfam" id="PF04290"/>
    </source>
</evidence>
<proteinExistence type="inferred from homology"/>
<protein>
    <recommendedName>
        <fullName evidence="9">TRAP transporter small permease protein</fullName>
    </recommendedName>
</protein>
<evidence type="ECO:0000313" key="12">
    <source>
        <dbReference type="Proteomes" id="UP000000238"/>
    </source>
</evidence>
<dbReference type="GO" id="GO:0005886">
    <property type="term" value="C:plasma membrane"/>
    <property type="evidence" value="ECO:0007669"/>
    <property type="project" value="UniProtKB-SubCell"/>
</dbReference>
<dbReference type="RefSeq" id="WP_011394403.1">
    <property type="nucleotide sequence ID" value="NC_007645.1"/>
</dbReference>
<gene>
    <name evidence="11" type="ordered locus">HCH_00416</name>
</gene>
<keyword evidence="7 9" id="KW-0472">Membrane</keyword>
<dbReference type="eggNOG" id="COG4665">
    <property type="taxonomic scope" value="Bacteria"/>
</dbReference>
<keyword evidence="5 9" id="KW-0812">Transmembrane</keyword>
<accession>Q2SPU8</accession>
<reference evidence="11 12" key="1">
    <citation type="journal article" date="2005" name="Nucleic Acids Res.">
        <title>Genomic blueprint of Hahella chejuensis, a marine microbe producing an algicidal agent.</title>
        <authorList>
            <person name="Jeong H."/>
            <person name="Yim J.H."/>
            <person name="Lee C."/>
            <person name="Choi S.-H."/>
            <person name="Park Y.K."/>
            <person name="Yoon S.H."/>
            <person name="Hur C.-G."/>
            <person name="Kang H.-Y."/>
            <person name="Kim D."/>
            <person name="Lee H.H."/>
            <person name="Park K.H."/>
            <person name="Park S.-H."/>
            <person name="Park H.-S."/>
            <person name="Lee H.K."/>
            <person name="Oh T.K."/>
            <person name="Kim J.F."/>
        </authorList>
    </citation>
    <scope>NUCLEOTIDE SEQUENCE [LARGE SCALE GENOMIC DNA]</scope>
    <source>
        <strain evidence="11 12">KCTC 2396</strain>
    </source>
</reference>
<evidence type="ECO:0000256" key="2">
    <source>
        <dbReference type="ARBA" id="ARBA00022448"/>
    </source>
</evidence>
<comment type="function">
    <text evidence="9">Part of the tripartite ATP-independent periplasmic (TRAP) transport system.</text>
</comment>
<keyword evidence="6 9" id="KW-1133">Transmembrane helix</keyword>
<evidence type="ECO:0000313" key="11">
    <source>
        <dbReference type="EMBL" id="ABC27326.1"/>
    </source>
</evidence>
<evidence type="ECO:0000256" key="7">
    <source>
        <dbReference type="ARBA" id="ARBA00023136"/>
    </source>
</evidence>
<feature type="domain" description="Tripartite ATP-independent periplasmic transporters DctQ component" evidence="10">
    <location>
        <begin position="29"/>
        <end position="163"/>
    </location>
</feature>
<keyword evidence="12" id="KW-1185">Reference proteome</keyword>